<organism evidence="5 6">
    <name type="scientific">Phytophthora pseudosyringae</name>
    <dbReference type="NCBI Taxonomy" id="221518"/>
    <lineage>
        <taxon>Eukaryota</taxon>
        <taxon>Sar</taxon>
        <taxon>Stramenopiles</taxon>
        <taxon>Oomycota</taxon>
        <taxon>Peronosporomycetes</taxon>
        <taxon>Peronosporales</taxon>
        <taxon>Peronosporaceae</taxon>
        <taxon>Phytophthora</taxon>
    </lineage>
</organism>
<evidence type="ECO:0000313" key="6">
    <source>
        <dbReference type="Proteomes" id="UP000694044"/>
    </source>
</evidence>
<dbReference type="EMBL" id="JAGDFM010000042">
    <property type="protein sequence ID" value="KAG7389633.1"/>
    <property type="molecule type" value="Genomic_DNA"/>
</dbReference>
<dbReference type="InterPro" id="IPR002110">
    <property type="entry name" value="Ankyrin_rpt"/>
</dbReference>
<feature type="region of interest" description="Disordered" evidence="4">
    <location>
        <begin position="230"/>
        <end position="253"/>
    </location>
</feature>
<evidence type="ECO:0000256" key="3">
    <source>
        <dbReference type="PROSITE-ProRule" id="PRU00023"/>
    </source>
</evidence>
<feature type="repeat" description="ANK" evidence="3">
    <location>
        <begin position="51"/>
        <end position="83"/>
    </location>
</feature>
<feature type="compositionally biased region" description="Basic and acidic residues" evidence="4">
    <location>
        <begin position="232"/>
        <end position="241"/>
    </location>
</feature>
<dbReference type="OrthoDB" id="20872at2759"/>
<feature type="repeat" description="ANK" evidence="3">
    <location>
        <begin position="118"/>
        <end position="150"/>
    </location>
</feature>
<dbReference type="Pfam" id="PF12796">
    <property type="entry name" value="Ank_2"/>
    <property type="match status" value="1"/>
</dbReference>
<dbReference type="SMART" id="SM00248">
    <property type="entry name" value="ANK"/>
    <property type="match status" value="3"/>
</dbReference>
<dbReference type="PANTHER" id="PTHR24171">
    <property type="entry name" value="ANKYRIN REPEAT DOMAIN-CONTAINING PROTEIN 39-RELATED"/>
    <property type="match status" value="1"/>
</dbReference>
<evidence type="ECO:0000256" key="1">
    <source>
        <dbReference type="ARBA" id="ARBA00022737"/>
    </source>
</evidence>
<dbReference type="Proteomes" id="UP000694044">
    <property type="component" value="Unassembled WGS sequence"/>
</dbReference>
<sequence>MGLCASRRMNAEDRAQEKIAEFVRYAITSDLVKLREMLTKHKMDPNAKDRFGMNAVHWASYVGELECIQELIKAGGSPSATDSNGRNALHHACRKDHDEVVRYLVTSAKLNINSRSENQDTPLHKAVRGKSVKVLEMLLKLGADPNLRNEQNRTPLEELEASMPISTTESNESTGVTSARLVALTAHTEMYQEPISAELKPLKFISQALNPNQRGSRTIERTDVQSFMSRRSVTDYSERTARRNSIPDVPGQWATSPTAMPAALYAPPPPLRKNLRYAGKRVIMAIRVKNALPNPEKLKLMRLMLLKYTATAASIDCLNGLTCLAHRMNKTSSAIS</sequence>
<reference evidence="5" key="1">
    <citation type="submission" date="2021-02" db="EMBL/GenBank/DDBJ databases">
        <authorList>
            <person name="Palmer J.M."/>
        </authorList>
    </citation>
    <scope>NUCLEOTIDE SEQUENCE</scope>
    <source>
        <strain evidence="5">SCRP734</strain>
    </source>
</reference>
<dbReference type="PROSITE" id="PS50088">
    <property type="entry name" value="ANK_REPEAT"/>
    <property type="match status" value="3"/>
</dbReference>
<keyword evidence="2 3" id="KW-0040">ANK repeat</keyword>
<dbReference type="AlphaFoldDB" id="A0A8T1WC53"/>
<evidence type="ECO:0000313" key="5">
    <source>
        <dbReference type="EMBL" id="KAG7389633.1"/>
    </source>
</evidence>
<accession>A0A8T1WC53</accession>
<gene>
    <name evidence="5" type="ORF">PHYPSEUDO_010030</name>
</gene>
<evidence type="ECO:0000256" key="4">
    <source>
        <dbReference type="SAM" id="MobiDB-lite"/>
    </source>
</evidence>
<name>A0A8T1WC53_9STRA</name>
<comment type="caution">
    <text evidence="5">The sequence shown here is derived from an EMBL/GenBank/DDBJ whole genome shotgun (WGS) entry which is preliminary data.</text>
</comment>
<keyword evidence="1" id="KW-0677">Repeat</keyword>
<evidence type="ECO:0000256" key="2">
    <source>
        <dbReference type="ARBA" id="ARBA00023043"/>
    </source>
</evidence>
<feature type="repeat" description="ANK" evidence="3">
    <location>
        <begin position="84"/>
        <end position="105"/>
    </location>
</feature>
<proteinExistence type="predicted"/>
<keyword evidence="6" id="KW-1185">Reference proteome</keyword>
<protein>
    <submittedName>
        <fullName evidence="5">Uncharacterized protein</fullName>
    </submittedName>
</protein>
<dbReference type="PROSITE" id="PS50297">
    <property type="entry name" value="ANK_REP_REGION"/>
    <property type="match status" value="2"/>
</dbReference>